<feature type="chain" id="PRO_5030806931" description="NADP-dependent oxidoreductase domain-containing protein" evidence="1">
    <location>
        <begin position="28"/>
        <end position="477"/>
    </location>
</feature>
<dbReference type="GO" id="GO:0016491">
    <property type="term" value="F:oxidoreductase activity"/>
    <property type="evidence" value="ECO:0007669"/>
    <property type="project" value="InterPro"/>
</dbReference>
<dbReference type="PANTHER" id="PTHR43827">
    <property type="entry name" value="2,5-DIKETO-D-GLUCONIC ACID REDUCTASE"/>
    <property type="match status" value="1"/>
</dbReference>
<evidence type="ECO:0000256" key="1">
    <source>
        <dbReference type="SAM" id="SignalP"/>
    </source>
</evidence>
<reference evidence="3" key="1">
    <citation type="submission" date="2021-01" db="EMBL/GenBank/DDBJ databases">
        <authorList>
            <person name="Corre E."/>
            <person name="Pelletier E."/>
            <person name="Niang G."/>
            <person name="Scheremetjew M."/>
            <person name="Finn R."/>
            <person name="Kale V."/>
            <person name="Holt S."/>
            <person name="Cochrane G."/>
            <person name="Meng A."/>
            <person name="Brown T."/>
            <person name="Cohen L."/>
        </authorList>
    </citation>
    <scope>NUCLEOTIDE SEQUENCE</scope>
    <source>
        <strain evidence="3">CCMP127</strain>
    </source>
</reference>
<dbReference type="InterPro" id="IPR020471">
    <property type="entry name" value="AKR"/>
</dbReference>
<name>A0A7S3LFL5_9STRA</name>
<gene>
    <name evidence="3" type="ORF">ACOF00016_LOCUS18345</name>
</gene>
<evidence type="ECO:0000313" key="3">
    <source>
        <dbReference type="EMBL" id="CAE0421708.1"/>
    </source>
</evidence>
<dbReference type="EMBL" id="HBIM01024720">
    <property type="protein sequence ID" value="CAE0421708.1"/>
    <property type="molecule type" value="Transcribed_RNA"/>
</dbReference>
<feature type="signal peptide" evidence="1">
    <location>
        <begin position="1"/>
        <end position="27"/>
    </location>
</feature>
<dbReference type="InterPro" id="IPR036812">
    <property type="entry name" value="NAD(P)_OxRdtase_dom_sf"/>
</dbReference>
<dbReference type="SUPFAM" id="SSF51430">
    <property type="entry name" value="NAD(P)-linked oxidoreductase"/>
    <property type="match status" value="1"/>
</dbReference>
<dbReference type="Pfam" id="PF00248">
    <property type="entry name" value="Aldo_ket_red"/>
    <property type="match status" value="1"/>
</dbReference>
<dbReference type="Gene3D" id="3.20.20.100">
    <property type="entry name" value="NADP-dependent oxidoreductase domain"/>
    <property type="match status" value="1"/>
</dbReference>
<evidence type="ECO:0000259" key="2">
    <source>
        <dbReference type="Pfam" id="PF00248"/>
    </source>
</evidence>
<dbReference type="CDD" id="cd19071">
    <property type="entry name" value="AKR_AKR1-5-like"/>
    <property type="match status" value="1"/>
</dbReference>
<dbReference type="InterPro" id="IPR023210">
    <property type="entry name" value="NADP_OxRdtase_dom"/>
</dbReference>
<protein>
    <recommendedName>
        <fullName evidence="2">NADP-dependent oxidoreductase domain-containing protein</fullName>
    </recommendedName>
</protein>
<dbReference type="InterPro" id="IPR018170">
    <property type="entry name" value="Aldo/ket_reductase_CS"/>
</dbReference>
<sequence>MKTFSQVFASVKVALLLGLLAAQPVEADFFSRAFKAFSGEKEDSAAPSGAGASLGSEAQVGSIIKFENGVPYAKLVNNNKIPLVGYGVGNLQHHLIKGMVSSALQENKKIMLIDTARASANEDLVAAGIVKGVQKIGKKTEVHVVTKVWYTHLGYERTKLSVKESVEALKAAIDSPLVDLKLHVLLHWPKCYDEIPWMDCEAEEAALPAAVKSAGPDPTKNPNAWKESWKALEDLYLSDEYPIASIGLSNFHLSEIEETSTFARIHPHMIQVNLWSLLYDAHLVDYCHQRRIHVQVYNAMSGTVSNPETAPKAFHHVQKVAHDLSEELGESLTPAQVILAWLIQHGISVIPRTSNVVRLEENSAVSLSNIPALSDQQVETIAHAMEAFMSGDDFEKDIHVSVTFHSVSKDVMLYWMGENGDESSEVHVTLIRKGESFEETTYPGHKFRTYDVENKDFFKEHEITAKFGTHSDIHVEL</sequence>
<dbReference type="AlphaFoldDB" id="A0A7S3LFL5"/>
<proteinExistence type="predicted"/>
<feature type="domain" description="NADP-dependent oxidoreductase" evidence="2">
    <location>
        <begin position="110"/>
        <end position="383"/>
    </location>
</feature>
<dbReference type="PANTHER" id="PTHR43827:SF8">
    <property type="entry name" value="ALDO_KETO REDUCTASE FAMILY PROTEIN"/>
    <property type="match status" value="1"/>
</dbReference>
<accession>A0A7S3LFL5</accession>
<keyword evidence="1" id="KW-0732">Signal</keyword>
<organism evidence="3">
    <name type="scientific">Amphora coffeiformis</name>
    <dbReference type="NCBI Taxonomy" id="265554"/>
    <lineage>
        <taxon>Eukaryota</taxon>
        <taxon>Sar</taxon>
        <taxon>Stramenopiles</taxon>
        <taxon>Ochrophyta</taxon>
        <taxon>Bacillariophyta</taxon>
        <taxon>Bacillariophyceae</taxon>
        <taxon>Bacillariophycidae</taxon>
        <taxon>Thalassiophysales</taxon>
        <taxon>Catenulaceae</taxon>
        <taxon>Amphora</taxon>
    </lineage>
</organism>
<dbReference type="PROSITE" id="PS00063">
    <property type="entry name" value="ALDOKETO_REDUCTASE_3"/>
    <property type="match status" value="1"/>
</dbReference>